<feature type="region of interest" description="Disordered" evidence="1">
    <location>
        <begin position="131"/>
        <end position="176"/>
    </location>
</feature>
<dbReference type="OrthoDB" id="10389219at2759"/>
<reference evidence="3 4" key="1">
    <citation type="journal article" date="2019" name="Sci. Rep.">
        <title>Nanopore sequencing improves the draft genome of the human pathogenic amoeba Naegleria fowleri.</title>
        <authorList>
            <person name="Liechti N."/>
            <person name="Schurch N."/>
            <person name="Bruggmann R."/>
            <person name="Wittwer M."/>
        </authorList>
    </citation>
    <scope>NUCLEOTIDE SEQUENCE [LARGE SCALE GENOMIC DNA]</scope>
    <source>
        <strain evidence="3 4">ATCC 30894</strain>
    </source>
</reference>
<feature type="region of interest" description="Disordered" evidence="1">
    <location>
        <begin position="36"/>
        <end position="104"/>
    </location>
</feature>
<evidence type="ECO:0000256" key="1">
    <source>
        <dbReference type="SAM" id="MobiDB-lite"/>
    </source>
</evidence>
<dbReference type="GO" id="GO:0006457">
    <property type="term" value="P:protein folding"/>
    <property type="evidence" value="ECO:0007669"/>
    <property type="project" value="TreeGrafter"/>
</dbReference>
<dbReference type="SUPFAM" id="SSF50891">
    <property type="entry name" value="Cyclophilin-like"/>
    <property type="match status" value="1"/>
</dbReference>
<name>A0A6A5BTR1_NAEFO</name>
<feature type="compositionally biased region" description="Polar residues" evidence="1">
    <location>
        <begin position="75"/>
        <end position="87"/>
    </location>
</feature>
<dbReference type="EMBL" id="VFQX01000034">
    <property type="protein sequence ID" value="KAF0977624.1"/>
    <property type="molecule type" value="Genomic_DNA"/>
</dbReference>
<accession>A0A6A5BTR1</accession>
<dbReference type="InterPro" id="IPR036047">
    <property type="entry name" value="F-box-like_dom_sf"/>
</dbReference>
<dbReference type="GO" id="GO:0016018">
    <property type="term" value="F:cyclosporin A binding"/>
    <property type="evidence" value="ECO:0007669"/>
    <property type="project" value="TreeGrafter"/>
</dbReference>
<dbReference type="InterPro" id="IPR029000">
    <property type="entry name" value="Cyclophilin-like_dom_sf"/>
</dbReference>
<dbReference type="Proteomes" id="UP000444721">
    <property type="component" value="Unassembled WGS sequence"/>
</dbReference>
<dbReference type="PROSITE" id="PS50072">
    <property type="entry name" value="CSA_PPIASE_2"/>
    <property type="match status" value="1"/>
</dbReference>
<feature type="domain" description="PPIase cyclophilin-type" evidence="2">
    <location>
        <begin position="357"/>
        <end position="549"/>
    </location>
</feature>
<dbReference type="Pfam" id="PF00160">
    <property type="entry name" value="Pro_isomerase"/>
    <property type="match status" value="1"/>
</dbReference>
<feature type="compositionally biased region" description="Low complexity" evidence="1">
    <location>
        <begin position="152"/>
        <end position="165"/>
    </location>
</feature>
<dbReference type="VEuPathDB" id="AmoebaDB:FDP41_003616"/>
<feature type="compositionally biased region" description="Basic and acidic residues" evidence="1">
    <location>
        <begin position="36"/>
        <end position="61"/>
    </location>
</feature>
<dbReference type="GeneID" id="68110834"/>
<proteinExistence type="predicted"/>
<dbReference type="Gene3D" id="1.20.1280.50">
    <property type="match status" value="1"/>
</dbReference>
<dbReference type="RefSeq" id="XP_044562337.1">
    <property type="nucleotide sequence ID" value="XM_044706940.1"/>
</dbReference>
<evidence type="ECO:0000313" key="4">
    <source>
        <dbReference type="Proteomes" id="UP000444721"/>
    </source>
</evidence>
<dbReference type="InterPro" id="IPR001810">
    <property type="entry name" value="F-box_dom"/>
</dbReference>
<keyword evidence="4" id="KW-1185">Reference proteome</keyword>
<dbReference type="PANTHER" id="PTHR11071:SF561">
    <property type="entry name" value="PEPTIDYL-PROLYL CIS-TRANS ISOMERASE D-RELATED"/>
    <property type="match status" value="1"/>
</dbReference>
<dbReference type="PRINTS" id="PR00153">
    <property type="entry name" value="CSAPPISMRASE"/>
</dbReference>
<sequence length="584" mass="65141">MSTIPSETTCSSSQKQYVNGDDDLLIIDNIKKEVVKLPEDTTQENKENHPQHATEDEWPRIDDDENGSRVLIVRRSSTSASPITPSDSDGETSGDVKSTSSPLQLHTLQLSSTLTTRSSHESLSAGVLTIGHHGHGTVHSPNSHHQSHDFSSRSQQMTSFSSSSNQRKRNLPHHSNGCSGSLSCIKDDSVIMYKIFSFLRYKDLIRASNVSSFWRKILRDASLNICSTDTQVRNSMLKHEYIDLYERECRRLWPHNCDITRYPKLFPSNTNPNNTSTQEQSVPIIVGPSEEDDDSIQNRPSILELDVGGYRAMLLDDNSENELFPIVFLTFAKMSRKKYLNIDSCSQDAVTRSDIMDIGTVEIKLNKKLASKAAENFRCLCTGEKGLSSRSIPLTFKGSTIHKAVQATLIQGGDIEYSGSCGWWKCHNYLGNQLSSPSASEPCIFKEGEGNESIFGKVFEELSAQSNIHHAGSVSLVNVNSDLENSRTYGSQFMICVNRCKEQDGKNIVIGDVTNGLDIIRRVESETLSSSQHLDPAEQFVVFIKECGQFGYTGPNFEESVKEQFRQKKQSVLEPVKSRTCTIL</sequence>
<dbReference type="SUPFAM" id="SSF81383">
    <property type="entry name" value="F-box domain"/>
    <property type="match status" value="1"/>
</dbReference>
<protein>
    <recommendedName>
        <fullName evidence="2">PPIase cyclophilin-type domain-containing protein</fullName>
    </recommendedName>
</protein>
<dbReference type="Gene3D" id="2.40.100.10">
    <property type="entry name" value="Cyclophilin-like"/>
    <property type="match status" value="1"/>
</dbReference>
<organism evidence="3 4">
    <name type="scientific">Naegleria fowleri</name>
    <name type="common">Brain eating amoeba</name>
    <dbReference type="NCBI Taxonomy" id="5763"/>
    <lineage>
        <taxon>Eukaryota</taxon>
        <taxon>Discoba</taxon>
        <taxon>Heterolobosea</taxon>
        <taxon>Tetramitia</taxon>
        <taxon>Eutetramitia</taxon>
        <taxon>Vahlkampfiidae</taxon>
        <taxon>Naegleria</taxon>
    </lineage>
</organism>
<gene>
    <name evidence="3" type="ORF">FDP41_003616</name>
</gene>
<evidence type="ECO:0000313" key="3">
    <source>
        <dbReference type="EMBL" id="KAF0977624.1"/>
    </source>
</evidence>
<dbReference type="Pfam" id="PF12937">
    <property type="entry name" value="F-box-like"/>
    <property type="match status" value="1"/>
</dbReference>
<evidence type="ECO:0000259" key="2">
    <source>
        <dbReference type="PROSITE" id="PS50072"/>
    </source>
</evidence>
<feature type="region of interest" description="Disordered" evidence="1">
    <location>
        <begin position="1"/>
        <end position="22"/>
    </location>
</feature>
<comment type="caution">
    <text evidence="3">The sequence shown here is derived from an EMBL/GenBank/DDBJ whole genome shotgun (WGS) entry which is preliminary data.</text>
</comment>
<feature type="compositionally biased region" description="Polar residues" evidence="1">
    <location>
        <begin position="1"/>
        <end position="17"/>
    </location>
</feature>
<dbReference type="GO" id="GO:0003755">
    <property type="term" value="F:peptidyl-prolyl cis-trans isomerase activity"/>
    <property type="evidence" value="ECO:0007669"/>
    <property type="project" value="InterPro"/>
</dbReference>
<dbReference type="PANTHER" id="PTHR11071">
    <property type="entry name" value="PEPTIDYL-PROLYL CIS-TRANS ISOMERASE"/>
    <property type="match status" value="1"/>
</dbReference>
<dbReference type="VEuPathDB" id="AmoebaDB:NfTy_070140"/>
<dbReference type="GO" id="GO:0005737">
    <property type="term" value="C:cytoplasm"/>
    <property type="evidence" value="ECO:0007669"/>
    <property type="project" value="TreeGrafter"/>
</dbReference>
<dbReference type="VEuPathDB" id="AmoebaDB:NF0124760"/>
<dbReference type="InterPro" id="IPR002130">
    <property type="entry name" value="Cyclophilin-type_PPIase_dom"/>
</dbReference>
<dbReference type="AlphaFoldDB" id="A0A6A5BTR1"/>